<dbReference type="SUPFAM" id="SSF56281">
    <property type="entry name" value="Metallo-hydrolase/oxidoreductase"/>
    <property type="match status" value="1"/>
</dbReference>
<name>A0A936ZP84_9HYPH</name>
<keyword evidence="1" id="KW-0732">Signal</keyword>
<comment type="caution">
    <text evidence="2">The sequence shown here is derived from an EMBL/GenBank/DDBJ whole genome shotgun (WGS) entry which is preliminary data.</text>
</comment>
<dbReference type="RefSeq" id="WP_202065933.1">
    <property type="nucleotide sequence ID" value="NZ_JAEQMY010000158.1"/>
</dbReference>
<evidence type="ECO:0000313" key="2">
    <source>
        <dbReference type="EMBL" id="MBL0408173.1"/>
    </source>
</evidence>
<keyword evidence="3" id="KW-1185">Reference proteome</keyword>
<feature type="signal peptide" evidence="1">
    <location>
        <begin position="1"/>
        <end position="23"/>
    </location>
</feature>
<evidence type="ECO:0000256" key="1">
    <source>
        <dbReference type="SAM" id="SignalP"/>
    </source>
</evidence>
<dbReference type="Proteomes" id="UP000605848">
    <property type="component" value="Unassembled WGS sequence"/>
</dbReference>
<sequence>MTRLMQIACAVAAWASLSLPLPAAPAEPESCPGLISSRDTLFSRAALRQDEVGLAFVGHATFLIETPQGARIATDYSDGTRPPVTPDVATMNKAHSTHFSYHPDPGIKHVLKGWNPAGGPAYHDLTVQDVRIRNVSTNLRSYGRATEYDGNSIFVVETAQLCIAHLGHLHHTLSPEHLKKLGRIDVLLVPVDGGYTLETFDMMEVLRAINAPLMIPMHFFGPSTLNRFLGSAREHFPVEFSNTAAVTLSRATLPKSPKILVLPGH</sequence>
<dbReference type="InterPro" id="IPR036866">
    <property type="entry name" value="RibonucZ/Hydroxyglut_hydro"/>
</dbReference>
<evidence type="ECO:0000313" key="3">
    <source>
        <dbReference type="Proteomes" id="UP000605848"/>
    </source>
</evidence>
<gene>
    <name evidence="2" type="ORF">JKG68_30265</name>
</gene>
<feature type="chain" id="PRO_5037818553" evidence="1">
    <location>
        <begin position="24"/>
        <end position="265"/>
    </location>
</feature>
<dbReference type="EMBL" id="JAEQMY010000158">
    <property type="protein sequence ID" value="MBL0408173.1"/>
    <property type="molecule type" value="Genomic_DNA"/>
</dbReference>
<dbReference type="AlphaFoldDB" id="A0A936ZP84"/>
<organism evidence="2 3">
    <name type="scientific">Microvirga aerilata</name>
    <dbReference type="NCBI Taxonomy" id="670292"/>
    <lineage>
        <taxon>Bacteria</taxon>
        <taxon>Pseudomonadati</taxon>
        <taxon>Pseudomonadota</taxon>
        <taxon>Alphaproteobacteria</taxon>
        <taxon>Hyphomicrobiales</taxon>
        <taxon>Methylobacteriaceae</taxon>
        <taxon>Microvirga</taxon>
    </lineage>
</organism>
<proteinExistence type="predicted"/>
<accession>A0A936ZP84</accession>
<dbReference type="Gene3D" id="3.60.15.10">
    <property type="entry name" value="Ribonuclease Z/Hydroxyacylglutathione hydrolase-like"/>
    <property type="match status" value="1"/>
</dbReference>
<protein>
    <submittedName>
        <fullName evidence="2">MBL fold metallo-hydrolase</fullName>
    </submittedName>
</protein>
<dbReference type="PANTHER" id="PTHR39189">
    <property type="entry name" value="UPF0173 METAL-DEPENDENT HYDROLASE YTKL"/>
    <property type="match status" value="1"/>
</dbReference>
<dbReference type="PANTHER" id="PTHR39189:SF1">
    <property type="entry name" value="UPF0173 METAL-DEPENDENT HYDROLASE YTKL"/>
    <property type="match status" value="1"/>
</dbReference>
<dbReference type="Pfam" id="PF13483">
    <property type="entry name" value="Lactamase_B_3"/>
    <property type="match status" value="1"/>
</dbReference>
<reference evidence="2" key="1">
    <citation type="submission" date="2021-01" db="EMBL/GenBank/DDBJ databases">
        <title>Microvirga sp.</title>
        <authorList>
            <person name="Kim M.K."/>
        </authorList>
    </citation>
    <scope>NUCLEOTIDE SEQUENCE</scope>
    <source>
        <strain evidence="2">5420S-16</strain>
    </source>
</reference>